<proteinExistence type="predicted"/>
<gene>
    <name evidence="2" type="ORF">LCGC14_2843230</name>
</gene>
<protein>
    <submittedName>
        <fullName evidence="2">Uncharacterized protein</fullName>
    </submittedName>
</protein>
<comment type="caution">
    <text evidence="2">The sequence shown here is derived from an EMBL/GenBank/DDBJ whole genome shotgun (WGS) entry which is preliminary data.</text>
</comment>
<feature type="region of interest" description="Disordered" evidence="1">
    <location>
        <begin position="100"/>
        <end position="121"/>
    </location>
</feature>
<dbReference type="AlphaFoldDB" id="A0A0F8YAN4"/>
<accession>A0A0F8YAN4</accession>
<organism evidence="2">
    <name type="scientific">marine sediment metagenome</name>
    <dbReference type="NCBI Taxonomy" id="412755"/>
    <lineage>
        <taxon>unclassified sequences</taxon>
        <taxon>metagenomes</taxon>
        <taxon>ecological metagenomes</taxon>
    </lineage>
</organism>
<feature type="compositionally biased region" description="Basic and acidic residues" evidence="1">
    <location>
        <begin position="100"/>
        <end position="109"/>
    </location>
</feature>
<reference evidence="2" key="1">
    <citation type="journal article" date="2015" name="Nature">
        <title>Complex archaea that bridge the gap between prokaryotes and eukaryotes.</title>
        <authorList>
            <person name="Spang A."/>
            <person name="Saw J.H."/>
            <person name="Jorgensen S.L."/>
            <person name="Zaremba-Niedzwiedzka K."/>
            <person name="Martijn J."/>
            <person name="Lind A.E."/>
            <person name="van Eijk R."/>
            <person name="Schleper C."/>
            <person name="Guy L."/>
            <person name="Ettema T.J."/>
        </authorList>
    </citation>
    <scope>NUCLEOTIDE SEQUENCE</scope>
</reference>
<evidence type="ECO:0000313" key="2">
    <source>
        <dbReference type="EMBL" id="KKK78472.1"/>
    </source>
</evidence>
<evidence type="ECO:0000256" key="1">
    <source>
        <dbReference type="SAM" id="MobiDB-lite"/>
    </source>
</evidence>
<dbReference type="EMBL" id="LAZR01054475">
    <property type="protein sequence ID" value="KKK78472.1"/>
    <property type="molecule type" value="Genomic_DNA"/>
</dbReference>
<sequence>MADEDNIVEFRTGAPSARLKDLDWKDKRSRCPHRRVEIWRKEPILECRDCGAVVDAHQWIRDRCQDWAQVMSNLKFKKQEIEAEIDELKKARRILRRKYKDERERREAEGALMHMPPQRRA</sequence>
<name>A0A0F8YAN4_9ZZZZ</name>